<dbReference type="SUPFAM" id="SSF48208">
    <property type="entry name" value="Six-hairpin glycosidases"/>
    <property type="match status" value="1"/>
</dbReference>
<feature type="domain" description="Non-reducing end beta-L-arabinofuranosidase-like GH127 catalytic" evidence="1">
    <location>
        <begin position="8"/>
        <end position="396"/>
    </location>
</feature>
<dbReference type="AlphaFoldDB" id="A0A926DMB9"/>
<evidence type="ECO:0000313" key="4">
    <source>
        <dbReference type="Proteomes" id="UP000611762"/>
    </source>
</evidence>
<dbReference type="GO" id="GO:0016787">
    <property type="term" value="F:hydrolase activity"/>
    <property type="evidence" value="ECO:0007669"/>
    <property type="project" value="UniProtKB-KW"/>
</dbReference>
<organism evidence="3 4">
    <name type="scientific">Congzhengia minquanensis</name>
    <dbReference type="NCBI Taxonomy" id="2763657"/>
    <lineage>
        <taxon>Bacteria</taxon>
        <taxon>Bacillati</taxon>
        <taxon>Bacillota</taxon>
        <taxon>Clostridia</taxon>
        <taxon>Eubacteriales</taxon>
        <taxon>Oscillospiraceae</taxon>
        <taxon>Congzhengia</taxon>
    </lineage>
</organism>
<keyword evidence="4" id="KW-1185">Reference proteome</keyword>
<name>A0A926DMB9_9FIRM</name>
<dbReference type="EMBL" id="JACRSU010000003">
    <property type="protein sequence ID" value="MBC8540931.1"/>
    <property type="molecule type" value="Genomic_DNA"/>
</dbReference>
<comment type="caution">
    <text evidence="3">The sequence shown here is derived from an EMBL/GenBank/DDBJ whole genome shotgun (WGS) entry which is preliminary data.</text>
</comment>
<protein>
    <submittedName>
        <fullName evidence="3">Glycoside hydrolase family 127 protein</fullName>
    </submittedName>
</protein>
<dbReference type="PANTHER" id="PTHR43465">
    <property type="entry name" value="DUF1680 DOMAIN PROTEIN (AFU_ORTHOLOGUE AFUA_1G08910)"/>
    <property type="match status" value="1"/>
</dbReference>
<dbReference type="InterPro" id="IPR012878">
    <property type="entry name" value="Beta-AFase-like_GH127_cat"/>
</dbReference>
<evidence type="ECO:0000313" key="3">
    <source>
        <dbReference type="EMBL" id="MBC8540931.1"/>
    </source>
</evidence>
<dbReference type="InterPro" id="IPR008928">
    <property type="entry name" value="6-hairpin_glycosidase_sf"/>
</dbReference>
<dbReference type="InterPro" id="IPR049049">
    <property type="entry name" value="Beta-AFase-like_GH127_C"/>
</dbReference>
<dbReference type="Pfam" id="PF20737">
    <property type="entry name" value="Glyco_hydro127C"/>
    <property type="match status" value="1"/>
</dbReference>
<reference evidence="3" key="1">
    <citation type="submission" date="2020-08" db="EMBL/GenBank/DDBJ databases">
        <title>Genome public.</title>
        <authorList>
            <person name="Liu C."/>
            <person name="Sun Q."/>
        </authorList>
    </citation>
    <scope>NUCLEOTIDE SEQUENCE</scope>
    <source>
        <strain evidence="3">H8</strain>
    </source>
</reference>
<dbReference type="PANTHER" id="PTHR43465:SF2">
    <property type="entry name" value="DUF1680 DOMAIN PROTEIN (AFU_ORTHOLOGUE AFUA_1G08910)"/>
    <property type="match status" value="1"/>
</dbReference>
<accession>A0A926DMB9</accession>
<dbReference type="InterPro" id="IPR049174">
    <property type="entry name" value="Beta-AFase-like"/>
</dbReference>
<dbReference type="RefSeq" id="WP_249312647.1">
    <property type="nucleotide sequence ID" value="NZ_JACRSU010000003.1"/>
</dbReference>
<evidence type="ECO:0000259" key="2">
    <source>
        <dbReference type="Pfam" id="PF20737"/>
    </source>
</evidence>
<dbReference type="InterPro" id="IPR012341">
    <property type="entry name" value="6hp_glycosidase-like_sf"/>
</dbReference>
<feature type="domain" description="Non-reducing end beta-L-arabinofuranosidase-like GH127 C-terminal" evidence="2">
    <location>
        <begin position="488"/>
        <end position="594"/>
    </location>
</feature>
<proteinExistence type="predicted"/>
<gene>
    <name evidence="3" type="ORF">H8698_08080</name>
</gene>
<sequence length="600" mass="68699">MNYSAYKNVNLLGGLLREKQELNRKITIHAVWKQFENTGRIGAFSCDWEEGMEQKPHIFWDSDVAKWMEGASYILAKTRDKELEAKIESLIDKFETNQQPDGYFNIYYTVCEPGMRFTKRENHELYCAGHFIEAAVAYYEATGKDRFLKLVMRYADLIDQTFHIKNSAAFTTPGHEEIELALIRLYQATNEPRYLALSKFFIEQRGANEKDGHCPSSQDFPIRSQRTATGHSVRCLYLYTAVSALAKELGDSELARRCQDIFFDIYSHKLYITGGVGSTNLYEGFTRKFDLPNRGAYAETCAAISLAYFCRNLLDLEKKSVYADILERTLFNGILSGLSIDGKAFFYENPLEINVKTNNRLIDAAGTERHAATQRKEVFDCSCCPPNINRFIEEYESFLYDREGESVYVHILAESTFDDGTAHVETHTNYPLDGKAKIVYRGAEFLCVRVPDWCSNFTASSPYTMENGYARFHHPGTVLLEFHMDPVLVEANLNVQNNIGRAALMFGPLVYCAESVDNGENLHALYVNQNLNAKVTFDPFFGANVIETDGFRKLQNSTALYRPYSENFFEKTRIKFIPYFGFANRGESDMLVYFKVKEIN</sequence>
<dbReference type="Proteomes" id="UP000611762">
    <property type="component" value="Unassembled WGS sequence"/>
</dbReference>
<dbReference type="Gene3D" id="1.50.10.10">
    <property type="match status" value="1"/>
</dbReference>
<dbReference type="Pfam" id="PF07944">
    <property type="entry name" value="Beta-AFase-like_GH127_cat"/>
    <property type="match status" value="1"/>
</dbReference>
<dbReference type="GO" id="GO:0005975">
    <property type="term" value="P:carbohydrate metabolic process"/>
    <property type="evidence" value="ECO:0007669"/>
    <property type="project" value="InterPro"/>
</dbReference>
<keyword evidence="3" id="KW-0378">Hydrolase</keyword>
<evidence type="ECO:0000259" key="1">
    <source>
        <dbReference type="Pfam" id="PF07944"/>
    </source>
</evidence>